<evidence type="ECO:0000313" key="3">
    <source>
        <dbReference type="Proteomes" id="UP000249555"/>
    </source>
</evidence>
<dbReference type="AlphaFoldDB" id="A0A2W4Z020"/>
<accession>A0A2W4Z020</accession>
<name>A0A2W4Z020_9SPHN</name>
<dbReference type="Pfam" id="PF10029">
    <property type="entry name" value="DUF2271"/>
    <property type="match status" value="1"/>
</dbReference>
<evidence type="ECO:0000256" key="1">
    <source>
        <dbReference type="SAM" id="SignalP"/>
    </source>
</evidence>
<feature type="signal peptide" evidence="1">
    <location>
        <begin position="1"/>
        <end position="24"/>
    </location>
</feature>
<gene>
    <name evidence="2" type="ORF">DI640_08770</name>
</gene>
<dbReference type="Proteomes" id="UP000249555">
    <property type="component" value="Unassembled WGS sequence"/>
</dbReference>
<keyword evidence="1" id="KW-0732">Signal</keyword>
<dbReference type="InterPro" id="IPR014469">
    <property type="entry name" value="DUF2271"/>
</dbReference>
<protein>
    <submittedName>
        <fullName evidence="2">DUF2271 domain-containing protein</fullName>
    </submittedName>
</protein>
<evidence type="ECO:0000313" key="2">
    <source>
        <dbReference type="EMBL" id="PZO73782.1"/>
    </source>
</evidence>
<dbReference type="EMBL" id="QFMX01000007">
    <property type="protein sequence ID" value="PZO73782.1"/>
    <property type="molecule type" value="Genomic_DNA"/>
</dbReference>
<sequence length="164" mass="17173">MRPTAFLLLGGAITAPALVPPASAAPAGTVTITVPRLNVAEYHKPYVAIWLEPVGGGAPRTLAVWYDLKKRGNDPGTKWLADLRAWWRKGGRSMAMPANGVSGATRAPGQYTIPLPADVKPGHYVLNVEAARETGGRELVSVPLTAGARTTGKTELGAIAISAR</sequence>
<organism evidence="2 3">
    <name type="scientific">Sphingomonas taxi</name>
    <dbReference type="NCBI Taxonomy" id="1549858"/>
    <lineage>
        <taxon>Bacteria</taxon>
        <taxon>Pseudomonadati</taxon>
        <taxon>Pseudomonadota</taxon>
        <taxon>Alphaproteobacteria</taxon>
        <taxon>Sphingomonadales</taxon>
        <taxon>Sphingomonadaceae</taxon>
        <taxon>Sphingomonas</taxon>
    </lineage>
</organism>
<feature type="chain" id="PRO_5015916261" evidence="1">
    <location>
        <begin position="25"/>
        <end position="164"/>
    </location>
</feature>
<comment type="caution">
    <text evidence="2">The sequence shown here is derived from an EMBL/GenBank/DDBJ whole genome shotgun (WGS) entry which is preliminary data.</text>
</comment>
<proteinExistence type="predicted"/>
<reference evidence="2 3" key="1">
    <citation type="submission" date="2017-08" db="EMBL/GenBank/DDBJ databases">
        <title>Infants hospitalized years apart are colonized by the same room-sourced microbial strains.</title>
        <authorList>
            <person name="Brooks B."/>
            <person name="Olm M.R."/>
            <person name="Firek B.A."/>
            <person name="Baker R."/>
            <person name="Thomas B.C."/>
            <person name="Morowitz M.J."/>
            <person name="Banfield J.F."/>
        </authorList>
    </citation>
    <scope>NUCLEOTIDE SEQUENCE [LARGE SCALE GENOMIC DNA]</scope>
    <source>
        <strain evidence="2">S2_018_000_R3_119</strain>
    </source>
</reference>
<dbReference type="PIRSF" id="PIRSF014995">
    <property type="entry name" value="UCP014995"/>
    <property type="match status" value="1"/>
</dbReference>